<evidence type="ECO:0000313" key="4">
    <source>
        <dbReference type="EMBL" id="SFM50307.1"/>
    </source>
</evidence>
<comment type="similarity">
    <text evidence="1">Belongs to the CpoB family.</text>
</comment>
<reference evidence="4 5" key="1">
    <citation type="submission" date="2016-10" db="EMBL/GenBank/DDBJ databases">
        <authorList>
            <person name="de Groot N.N."/>
        </authorList>
    </citation>
    <scope>NUCLEOTIDE SEQUENCE [LARGE SCALE GENOMIC DNA]</scope>
    <source>
        <strain evidence="4 5">DSM 4180</strain>
    </source>
</reference>
<evidence type="ECO:0000313" key="5">
    <source>
        <dbReference type="Proteomes" id="UP000199556"/>
    </source>
</evidence>
<dbReference type="Proteomes" id="UP000199556">
    <property type="component" value="Unassembled WGS sequence"/>
</dbReference>
<dbReference type="PROSITE" id="PS50005">
    <property type="entry name" value="TPR"/>
    <property type="match status" value="1"/>
</dbReference>
<dbReference type="NCBIfam" id="TIGR02795">
    <property type="entry name" value="tol_pal_ybgF"/>
    <property type="match status" value="1"/>
</dbReference>
<dbReference type="InterPro" id="IPR034706">
    <property type="entry name" value="CpoB"/>
</dbReference>
<evidence type="ECO:0000259" key="3">
    <source>
        <dbReference type="Pfam" id="PF16331"/>
    </source>
</evidence>
<feature type="domain" description="YbgF trimerisation" evidence="3">
    <location>
        <begin position="37"/>
        <end position="106"/>
    </location>
</feature>
<dbReference type="Pfam" id="PF16331">
    <property type="entry name" value="TolA_bind_tri"/>
    <property type="match status" value="1"/>
</dbReference>
<dbReference type="Pfam" id="PF13174">
    <property type="entry name" value="TPR_6"/>
    <property type="match status" value="1"/>
</dbReference>
<proteinExistence type="inferred from homology"/>
<dbReference type="OrthoDB" id="9768142at2"/>
<comment type="subcellular location">
    <subcellularLocation>
        <location evidence="1">Periplasm</location>
    </subcellularLocation>
</comment>
<dbReference type="Gene3D" id="1.20.5.110">
    <property type="match status" value="1"/>
</dbReference>
<organism evidence="4 5">
    <name type="scientific">Ectothiorhodospira mobilis</name>
    <dbReference type="NCBI Taxonomy" id="195064"/>
    <lineage>
        <taxon>Bacteria</taxon>
        <taxon>Pseudomonadati</taxon>
        <taxon>Pseudomonadota</taxon>
        <taxon>Gammaproteobacteria</taxon>
        <taxon>Chromatiales</taxon>
        <taxon>Ectothiorhodospiraceae</taxon>
        <taxon>Ectothiorhodospira</taxon>
    </lineage>
</organism>
<keyword evidence="2" id="KW-0802">TPR repeat</keyword>
<feature type="repeat" description="TPR" evidence="2">
    <location>
        <begin position="156"/>
        <end position="189"/>
    </location>
</feature>
<keyword evidence="1" id="KW-0574">Periplasm</keyword>
<comment type="function">
    <text evidence="1">Mediates coordination of peptidoglycan synthesis and outer membrane constriction during cell division.</text>
</comment>
<accession>A0A1I4RDM7</accession>
<dbReference type="Pfam" id="PF13432">
    <property type="entry name" value="TPR_16"/>
    <property type="match status" value="1"/>
</dbReference>
<dbReference type="InterPro" id="IPR011990">
    <property type="entry name" value="TPR-like_helical_dom_sf"/>
</dbReference>
<dbReference type="EMBL" id="FOUO01000007">
    <property type="protein sequence ID" value="SFM50307.1"/>
    <property type="molecule type" value="Genomic_DNA"/>
</dbReference>
<dbReference type="Gene3D" id="1.25.40.10">
    <property type="entry name" value="Tetratricopeptide repeat domain"/>
    <property type="match status" value="1"/>
</dbReference>
<keyword evidence="1" id="KW-0175">Coiled coil</keyword>
<keyword evidence="1" id="KW-0131">Cell cycle</keyword>
<keyword evidence="1" id="KW-0732">Signal</keyword>
<dbReference type="HAMAP" id="MF_02066">
    <property type="entry name" value="CpoB"/>
    <property type="match status" value="1"/>
</dbReference>
<gene>
    <name evidence="1" type="primary">cpoB</name>
    <name evidence="4" type="ORF">SAMN05421721_107122</name>
</gene>
<sequence length="244" mass="27568" precursor="true">MMRRPQRLRPFLLLPLVSALSVLPAQAQQSAEGAGTLEDRVGRLERILENADLMELFNRLQALEAQVRELRGENEALRHELERLGTRQRDLYLDVDSRLQALEQAGDGDTPPAQGDGQDEAAYQEAFDRLRAGEYRKAIAAFSAFLETHPDSPLAANAQYWLGEGYYVTGDFERALEAFAAVPETYPQSNKVPDARLKQGYSLYELERWSAAREVLEAVREDYPDTTVARLAEQRLQMLGERGE</sequence>
<feature type="chain" id="PRO_5011801872" description="Cell division coordinator CpoB" evidence="1">
    <location>
        <begin position="28"/>
        <end position="244"/>
    </location>
</feature>
<feature type="signal peptide" evidence="1">
    <location>
        <begin position="1"/>
        <end position="27"/>
    </location>
</feature>
<evidence type="ECO:0000256" key="1">
    <source>
        <dbReference type="HAMAP-Rule" id="MF_02066"/>
    </source>
</evidence>
<keyword evidence="5" id="KW-1185">Reference proteome</keyword>
<protein>
    <recommendedName>
        <fullName evidence="1">Cell division coordinator CpoB</fullName>
    </recommendedName>
</protein>
<dbReference type="RefSeq" id="WP_143096368.1">
    <property type="nucleotide sequence ID" value="NZ_FOUO01000007.1"/>
</dbReference>
<dbReference type="GO" id="GO:0043093">
    <property type="term" value="P:FtsZ-dependent cytokinesis"/>
    <property type="evidence" value="ECO:0007669"/>
    <property type="project" value="UniProtKB-UniRule"/>
</dbReference>
<dbReference type="SUPFAM" id="SSF48452">
    <property type="entry name" value="TPR-like"/>
    <property type="match status" value="1"/>
</dbReference>
<dbReference type="InterPro" id="IPR014162">
    <property type="entry name" value="CpoB_C"/>
</dbReference>
<dbReference type="InterPro" id="IPR019734">
    <property type="entry name" value="TPR_rpt"/>
</dbReference>
<keyword evidence="1" id="KW-0132">Cell division</keyword>
<name>A0A1I4RDM7_ECTMO</name>
<dbReference type="GO" id="GO:0030288">
    <property type="term" value="C:outer membrane-bounded periplasmic space"/>
    <property type="evidence" value="ECO:0007669"/>
    <property type="project" value="UniProtKB-UniRule"/>
</dbReference>
<evidence type="ECO:0000256" key="2">
    <source>
        <dbReference type="PROSITE-ProRule" id="PRU00339"/>
    </source>
</evidence>
<dbReference type="GO" id="GO:0070206">
    <property type="term" value="P:protein trimerization"/>
    <property type="evidence" value="ECO:0007669"/>
    <property type="project" value="InterPro"/>
</dbReference>
<dbReference type="STRING" id="195064.SAMN05421721_107122"/>
<dbReference type="InterPro" id="IPR032519">
    <property type="entry name" value="YbgF_tri"/>
</dbReference>
<feature type="coiled-coil region" evidence="1">
    <location>
        <begin position="53"/>
        <end position="87"/>
    </location>
</feature>
<dbReference type="AlphaFoldDB" id="A0A1I4RDM7"/>